<name>A0A133XM30_9RHOO</name>
<gene>
    <name evidence="6" type="ORF">AT959_02730</name>
</gene>
<evidence type="ECO:0000256" key="4">
    <source>
        <dbReference type="PIRNR" id="PIRNR016020"/>
    </source>
</evidence>
<dbReference type="AlphaFoldDB" id="A0A133XM30"/>
<dbReference type="Proteomes" id="UP000070186">
    <property type="component" value="Unassembled WGS sequence"/>
</dbReference>
<accession>A0A133XM30</accession>
<dbReference type="InterPro" id="IPR008183">
    <property type="entry name" value="Aldose_1/G6P_1-epimerase"/>
</dbReference>
<dbReference type="CDD" id="cd09020">
    <property type="entry name" value="D-hex-6-P-epi_like"/>
    <property type="match status" value="1"/>
</dbReference>
<dbReference type="Pfam" id="PF01263">
    <property type="entry name" value="Aldose_epim"/>
    <property type="match status" value="1"/>
</dbReference>
<reference evidence="6 7" key="1">
    <citation type="submission" date="2015-12" db="EMBL/GenBank/DDBJ databases">
        <title>Nitrous oxide reduction kinetics distinguish bacteria harboring typical versus atypical NosZ.</title>
        <authorList>
            <person name="Yoon S."/>
            <person name="Nissen S."/>
            <person name="Park D."/>
            <person name="Sanford R.A."/>
            <person name="Loeffler F.E."/>
        </authorList>
    </citation>
    <scope>NUCLEOTIDE SEQUENCE [LARGE SCALE GENOMIC DNA]</scope>
    <source>
        <strain evidence="6 7">ATCC BAA-841</strain>
    </source>
</reference>
<comment type="caution">
    <text evidence="6">The sequence shown here is derived from an EMBL/GenBank/DDBJ whole genome shotgun (WGS) entry which is preliminary data.</text>
</comment>
<dbReference type="STRING" id="281362.AT959_02730"/>
<dbReference type="RefSeq" id="WP_066880327.1">
    <property type="nucleotide sequence ID" value="NZ_LODL01000007.1"/>
</dbReference>
<dbReference type="EC" id="5.1.3.15" evidence="4"/>
<keyword evidence="7" id="KW-1185">Reference proteome</keyword>
<dbReference type="GO" id="GO:0047938">
    <property type="term" value="F:glucose-6-phosphate 1-epimerase activity"/>
    <property type="evidence" value="ECO:0007669"/>
    <property type="project" value="UniProtKB-UniRule"/>
</dbReference>
<dbReference type="PANTHER" id="PTHR11122">
    <property type="entry name" value="APOSPORY-ASSOCIATED PROTEIN C-RELATED"/>
    <property type="match status" value="1"/>
</dbReference>
<sequence length="282" mass="31189">MTPSIEAIEFHGIAALRLNGPKGSVAIISKLGAQVLSWKTPDGRERLFLSERAVFDGSVAIRGGIPVCFPQFANTGDLPKHGFVRNREWTVNAERCGDDYALVTLELADDEATRALWPHSFLAELTLMLEADRIDIELSITNTGGAPFAFTGALHSYLRVTQVEDAAIEGLYGYDYRDAVNGDAERRETGTELVVESEVDRVYFDVKRPQLLKAGNLSLGIQSQGFPDVVVWNPWVERCAELKDMPVDGWRHMLCVEAAAVREPVQLPAGEEWYGRQTLVAV</sequence>
<dbReference type="InterPro" id="IPR014718">
    <property type="entry name" value="GH-type_carb-bd"/>
</dbReference>
<dbReference type="PANTHER" id="PTHR11122:SF13">
    <property type="entry name" value="GLUCOSE-6-PHOSPHATE 1-EPIMERASE"/>
    <property type="match status" value="1"/>
</dbReference>
<comment type="similarity">
    <text evidence="2 4">Belongs to the glucose-6-phosphate 1-epimerase family.</text>
</comment>
<keyword evidence="3 4" id="KW-0413">Isomerase</keyword>
<evidence type="ECO:0000313" key="6">
    <source>
        <dbReference type="EMBL" id="KXB31994.1"/>
    </source>
</evidence>
<organism evidence="6 7">
    <name type="scientific">Dechloromonas denitrificans</name>
    <dbReference type="NCBI Taxonomy" id="281362"/>
    <lineage>
        <taxon>Bacteria</taxon>
        <taxon>Pseudomonadati</taxon>
        <taxon>Pseudomonadota</taxon>
        <taxon>Betaproteobacteria</taxon>
        <taxon>Rhodocyclales</taxon>
        <taxon>Azonexaceae</taxon>
        <taxon>Dechloromonas</taxon>
    </lineage>
</organism>
<protein>
    <recommendedName>
        <fullName evidence="4">Putative glucose-6-phosphate 1-epimerase</fullName>
        <ecNumber evidence="4">5.1.3.15</ecNumber>
    </recommendedName>
</protein>
<dbReference type="PIRSF" id="PIRSF016020">
    <property type="entry name" value="PHexose_mutarotase"/>
    <property type="match status" value="1"/>
</dbReference>
<evidence type="ECO:0000256" key="2">
    <source>
        <dbReference type="ARBA" id="ARBA00005866"/>
    </source>
</evidence>
<dbReference type="EMBL" id="LODL01000007">
    <property type="protein sequence ID" value="KXB31994.1"/>
    <property type="molecule type" value="Genomic_DNA"/>
</dbReference>
<dbReference type="InterPro" id="IPR025532">
    <property type="entry name" value="G6P_1-epimerase"/>
</dbReference>
<dbReference type="Gene3D" id="2.70.98.10">
    <property type="match status" value="1"/>
</dbReference>
<feature type="active site" evidence="5">
    <location>
        <position position="155"/>
    </location>
</feature>
<evidence type="ECO:0000256" key="1">
    <source>
        <dbReference type="ARBA" id="ARBA00001096"/>
    </source>
</evidence>
<dbReference type="InterPro" id="IPR011013">
    <property type="entry name" value="Gal_mutarotase_sf_dom"/>
</dbReference>
<feature type="active site" evidence="5">
    <location>
        <position position="257"/>
    </location>
</feature>
<proteinExistence type="inferred from homology"/>
<dbReference type="SUPFAM" id="SSF74650">
    <property type="entry name" value="Galactose mutarotase-like"/>
    <property type="match status" value="1"/>
</dbReference>
<dbReference type="GO" id="GO:0030246">
    <property type="term" value="F:carbohydrate binding"/>
    <property type="evidence" value="ECO:0007669"/>
    <property type="project" value="UniProtKB-UniRule"/>
</dbReference>
<evidence type="ECO:0000256" key="3">
    <source>
        <dbReference type="ARBA" id="ARBA00023235"/>
    </source>
</evidence>
<evidence type="ECO:0000313" key="7">
    <source>
        <dbReference type="Proteomes" id="UP000070186"/>
    </source>
</evidence>
<dbReference type="GO" id="GO:0005975">
    <property type="term" value="P:carbohydrate metabolic process"/>
    <property type="evidence" value="ECO:0007669"/>
    <property type="project" value="InterPro"/>
</dbReference>
<evidence type="ECO:0000256" key="5">
    <source>
        <dbReference type="PIRSR" id="PIRSR016020-1"/>
    </source>
</evidence>
<dbReference type="GO" id="GO:0005737">
    <property type="term" value="C:cytoplasm"/>
    <property type="evidence" value="ECO:0007669"/>
    <property type="project" value="TreeGrafter"/>
</dbReference>
<comment type="catalytic activity">
    <reaction evidence="1">
        <text>alpha-D-glucose 6-phosphate = beta-D-glucose 6-phosphate</text>
        <dbReference type="Rhea" id="RHEA:16249"/>
        <dbReference type="ChEBI" id="CHEBI:58225"/>
        <dbReference type="ChEBI" id="CHEBI:58247"/>
        <dbReference type="EC" id="5.1.3.15"/>
    </reaction>
</comment>